<organism evidence="14 15">
    <name type="scientific">Acidilutibacter cellobiosedens</name>
    <dbReference type="NCBI Taxonomy" id="2507161"/>
    <lineage>
        <taxon>Bacteria</taxon>
        <taxon>Bacillati</taxon>
        <taxon>Bacillota</taxon>
        <taxon>Tissierellia</taxon>
        <taxon>Tissierellales</taxon>
        <taxon>Acidilutibacteraceae</taxon>
        <taxon>Acidilutibacter</taxon>
    </lineage>
</organism>
<reference evidence="15" key="1">
    <citation type="submission" date="2019-01" db="EMBL/GenBank/DDBJ databases">
        <title>Draft genomes of a novel of Sporanaerobacter strains.</title>
        <authorList>
            <person name="Ma S."/>
        </authorList>
    </citation>
    <scope>NUCLEOTIDE SEQUENCE [LARGE SCALE GENOMIC DNA]</scope>
    <source>
        <strain evidence="15">NJN-17</strain>
    </source>
</reference>
<keyword evidence="3" id="KW-0547">Nucleotide-binding</keyword>
<keyword evidence="7" id="KW-0269">Exonuclease</keyword>
<evidence type="ECO:0000256" key="9">
    <source>
        <dbReference type="ARBA" id="ARBA00023125"/>
    </source>
</evidence>
<dbReference type="InterPro" id="IPR049035">
    <property type="entry name" value="ADDB_N"/>
</dbReference>
<dbReference type="InterPro" id="IPR027417">
    <property type="entry name" value="P-loop_NTPase"/>
</dbReference>
<dbReference type="Gene3D" id="1.10.486.10">
    <property type="entry name" value="PCRA, domain 4"/>
    <property type="match status" value="1"/>
</dbReference>
<dbReference type="PANTHER" id="PTHR11070:SF2">
    <property type="entry name" value="ATP-DEPENDENT DNA HELICASE SRS2"/>
    <property type="match status" value="1"/>
</dbReference>
<dbReference type="InterPro" id="IPR011604">
    <property type="entry name" value="PDDEXK-like_dom_sf"/>
</dbReference>
<evidence type="ECO:0000256" key="7">
    <source>
        <dbReference type="ARBA" id="ARBA00022839"/>
    </source>
</evidence>
<dbReference type="Proteomes" id="UP000287969">
    <property type="component" value="Chromosome"/>
</dbReference>
<evidence type="ECO:0008006" key="16">
    <source>
        <dbReference type="Google" id="ProtNLM"/>
    </source>
</evidence>
<proteinExistence type="inferred from homology"/>
<comment type="similarity">
    <text evidence="1">Belongs to the helicase family. UvrD subfamily.</text>
</comment>
<dbReference type="GO" id="GO:0003677">
    <property type="term" value="F:DNA binding"/>
    <property type="evidence" value="ECO:0007669"/>
    <property type="project" value="UniProtKB-KW"/>
</dbReference>
<evidence type="ECO:0000256" key="3">
    <source>
        <dbReference type="ARBA" id="ARBA00022741"/>
    </source>
</evidence>
<dbReference type="Pfam" id="PF21445">
    <property type="entry name" value="ADDB_N"/>
    <property type="match status" value="1"/>
</dbReference>
<dbReference type="InterPro" id="IPR038726">
    <property type="entry name" value="PDDEXK_AddAB-type"/>
</dbReference>
<evidence type="ECO:0000256" key="2">
    <source>
        <dbReference type="ARBA" id="ARBA00022722"/>
    </source>
</evidence>
<dbReference type="GO" id="GO:0004527">
    <property type="term" value="F:exonuclease activity"/>
    <property type="evidence" value="ECO:0007669"/>
    <property type="project" value="UniProtKB-KW"/>
</dbReference>
<evidence type="ECO:0000259" key="12">
    <source>
        <dbReference type="Pfam" id="PF13361"/>
    </source>
</evidence>
<dbReference type="Gene3D" id="3.40.50.300">
    <property type="entry name" value="P-loop containing nucleotide triphosphate hydrolases"/>
    <property type="match status" value="2"/>
</dbReference>
<evidence type="ECO:0000256" key="4">
    <source>
        <dbReference type="ARBA" id="ARBA00022763"/>
    </source>
</evidence>
<sequence>MRCVSMPKRVVYFSELNNVMKDELLKKGRRYIRENKGDRFYYILPSGNLIFEYRKMFLEGMPGGFDINIITFDDIANNMMNLKNKKYIDSEIKKSILNNIMKELKNEGKINYYDDIAFTKGFINDISKIIGKIKQSLISPEDFLKRCPDTQYYKEIGLIYQEYERFLNKKNIADREETFFNLLEDENKAKGIFENLDFIIIDQFFDFRPQEFQILKLMTEVNLDIYINMPFKTDRYYNTVGKTVEDLESIGFITDFKDYKERNHFEIIGNKLFGEEREIFVKNDNIKLIKASDNYAEIKRIAYEIKKTADKGIKLNDIGLILCSNEYLNVVFKVFKEEKIKFSINEERKLSEIPLIRDILNILILKINKFDRKSIINRIKSYYFNLAEEGSKGEFLLRKFKFKDIDDLILAIEEEKNIFSDFIKKGRDDMKDNFKEIGILYEAIIGMRKEADSIPDQGNIDEMICSVMEIIEKYGLEEKILDIYNETGDYDIFYRDFISYSKMADILMKMKENIPMVYENISFEKFFRIFKNYLDDENIVETIGDKDGINILTPLTLEGTDYNTVFMAGLSQENYPDLRDENFFFSEENYWNLKDIGIDVKNYNEKMDKEGFLFVLGITRCRERLYLSYCESSEDEGSIPSIFLDEFLNLFKGDKIEEKINIISVDMNYLFELPFGGCTADEGRIGKNIKCEIEREKGKFNEYNGFIDSNEIQNDIEGFLRNKKYSVTFFETYGKCPYRFLMDYILNIQGMERDIKEFTPLDKGNIFHQVLKEYYISHKKDFEKHVSGEKAFDMNSIPSEIEKRVVSILKSNGVKNINKVWQIRINSIADSIIKLIDSDLKRIVQGGEKLLPYDFEVEFGKDYDFPLNLKDRTINIMGKIDRLDKFYGDEKYVIYDYKTSSYGIRNIDDITKGISFQLPVYIMSQKNKNIVAGAYIIISNGNVRFQIVKEEGRKLFGPKRRSGILKPEEWTSIMNTEIENMNNYLNNMEEGDFSINPRECDDYCPYREICRY</sequence>
<evidence type="ECO:0000313" key="14">
    <source>
        <dbReference type="EMBL" id="QAT61224.1"/>
    </source>
</evidence>
<dbReference type="EMBL" id="CP035282">
    <property type="protein sequence ID" value="QAT61224.1"/>
    <property type="molecule type" value="Genomic_DNA"/>
</dbReference>
<protein>
    <recommendedName>
        <fullName evidence="16">DNA helicase</fullName>
    </recommendedName>
</protein>
<dbReference type="InterPro" id="IPR013986">
    <property type="entry name" value="DExx_box_DNA_helicase_dom_sf"/>
</dbReference>
<dbReference type="Pfam" id="PF12705">
    <property type="entry name" value="PDDEXK_1"/>
    <property type="match status" value="1"/>
</dbReference>
<dbReference type="Pfam" id="PF13361">
    <property type="entry name" value="UvrD_C"/>
    <property type="match status" value="1"/>
</dbReference>
<dbReference type="OrthoDB" id="9758506at2"/>
<dbReference type="PANTHER" id="PTHR11070">
    <property type="entry name" value="UVRD / RECB / PCRA DNA HELICASE FAMILY MEMBER"/>
    <property type="match status" value="1"/>
</dbReference>
<feature type="domain" description="PD-(D/E)XK endonuclease-like" evidence="11">
    <location>
        <begin position="725"/>
        <end position="1011"/>
    </location>
</feature>
<dbReference type="SUPFAM" id="SSF52540">
    <property type="entry name" value="P-loop containing nucleoside triphosphate hydrolases"/>
    <property type="match status" value="1"/>
</dbReference>
<dbReference type="Gene3D" id="3.90.320.10">
    <property type="match status" value="1"/>
</dbReference>
<evidence type="ECO:0000256" key="6">
    <source>
        <dbReference type="ARBA" id="ARBA00022806"/>
    </source>
</evidence>
<evidence type="ECO:0000259" key="11">
    <source>
        <dbReference type="Pfam" id="PF12705"/>
    </source>
</evidence>
<keyword evidence="5" id="KW-0378">Hydrolase</keyword>
<keyword evidence="8" id="KW-0067">ATP-binding</keyword>
<evidence type="ECO:0000256" key="1">
    <source>
        <dbReference type="ARBA" id="ARBA00009922"/>
    </source>
</evidence>
<evidence type="ECO:0000256" key="5">
    <source>
        <dbReference type="ARBA" id="ARBA00022801"/>
    </source>
</evidence>
<feature type="domain" description="ATP-dependent helicase/deoxyribonuclease subunit B N-terminal" evidence="13">
    <location>
        <begin position="33"/>
        <end position="235"/>
    </location>
</feature>
<dbReference type="InterPro" id="IPR014017">
    <property type="entry name" value="DNA_helicase_UvrD-like_C"/>
</dbReference>
<accession>A0A410QBH7</accession>
<dbReference type="GO" id="GO:0000725">
    <property type="term" value="P:recombinational repair"/>
    <property type="evidence" value="ECO:0007669"/>
    <property type="project" value="TreeGrafter"/>
</dbReference>
<evidence type="ECO:0000256" key="8">
    <source>
        <dbReference type="ARBA" id="ARBA00022840"/>
    </source>
</evidence>
<keyword evidence="15" id="KW-1185">Reference proteome</keyword>
<keyword evidence="6" id="KW-0347">Helicase</keyword>
<keyword evidence="10" id="KW-0234">DNA repair</keyword>
<dbReference type="GO" id="GO:0005524">
    <property type="term" value="F:ATP binding"/>
    <property type="evidence" value="ECO:0007669"/>
    <property type="project" value="UniProtKB-KW"/>
</dbReference>
<keyword evidence="4" id="KW-0227">DNA damage</keyword>
<evidence type="ECO:0000313" key="15">
    <source>
        <dbReference type="Proteomes" id="UP000287969"/>
    </source>
</evidence>
<dbReference type="InterPro" id="IPR000212">
    <property type="entry name" value="DNA_helicase_UvrD/REP"/>
</dbReference>
<dbReference type="Gene3D" id="1.10.10.160">
    <property type="match status" value="1"/>
</dbReference>
<dbReference type="GO" id="GO:0043138">
    <property type="term" value="F:3'-5' DNA helicase activity"/>
    <property type="evidence" value="ECO:0007669"/>
    <property type="project" value="TreeGrafter"/>
</dbReference>
<keyword evidence="2" id="KW-0540">Nuclease</keyword>
<feature type="domain" description="UvrD-like helicase C-terminal" evidence="12">
    <location>
        <begin position="276"/>
        <end position="631"/>
    </location>
</feature>
<name>A0A410QBH7_9FIRM</name>
<dbReference type="KEGG" id="spoa:EQM13_06300"/>
<evidence type="ECO:0000256" key="10">
    <source>
        <dbReference type="ARBA" id="ARBA00023204"/>
    </source>
</evidence>
<evidence type="ECO:0000259" key="13">
    <source>
        <dbReference type="Pfam" id="PF21445"/>
    </source>
</evidence>
<keyword evidence="9" id="KW-0238">DNA-binding</keyword>
<dbReference type="AlphaFoldDB" id="A0A410QBH7"/>
<gene>
    <name evidence="14" type="ORF">EQM13_06300</name>
</gene>